<protein>
    <submittedName>
        <fullName evidence="5">Leucine-rich repeat domain-containing protein</fullName>
    </submittedName>
</protein>
<gene>
    <name evidence="5" type="ORF">OCS65_28295</name>
</gene>
<dbReference type="Proteomes" id="UP001163947">
    <property type="component" value="Plasmid pN2"/>
</dbReference>
<dbReference type="RefSeq" id="WP_263510400.1">
    <property type="nucleotide sequence ID" value="NZ_CP106983.1"/>
</dbReference>
<dbReference type="Pfam" id="PF12799">
    <property type="entry name" value="LRR_4"/>
    <property type="match status" value="1"/>
</dbReference>
<dbReference type="PROSITE" id="PS51450">
    <property type="entry name" value="LRR"/>
    <property type="match status" value="2"/>
</dbReference>
<dbReference type="InterPro" id="IPR007110">
    <property type="entry name" value="Ig-like_dom"/>
</dbReference>
<dbReference type="SUPFAM" id="SSF52058">
    <property type="entry name" value="L domain-like"/>
    <property type="match status" value="1"/>
</dbReference>
<name>A0AA46SGM7_9NOCA</name>
<dbReference type="SMART" id="SM00364">
    <property type="entry name" value="LRR_BAC"/>
    <property type="match status" value="5"/>
</dbReference>
<keyword evidence="1" id="KW-0433">Leucine-rich repeat</keyword>
<keyword evidence="5" id="KW-0614">Plasmid</keyword>
<dbReference type="InterPro" id="IPR025875">
    <property type="entry name" value="Leu-rich_rpt_4"/>
</dbReference>
<dbReference type="InterPro" id="IPR032675">
    <property type="entry name" value="LRR_dom_sf"/>
</dbReference>
<evidence type="ECO:0000256" key="3">
    <source>
        <dbReference type="ARBA" id="ARBA00022737"/>
    </source>
</evidence>
<feature type="domain" description="Ig-like" evidence="4">
    <location>
        <begin position="386"/>
        <end position="512"/>
    </location>
</feature>
<accession>A0AA46SGM7</accession>
<evidence type="ECO:0000256" key="1">
    <source>
        <dbReference type="ARBA" id="ARBA00022614"/>
    </source>
</evidence>
<proteinExistence type="predicted"/>
<dbReference type="PRINTS" id="PR00019">
    <property type="entry name" value="LEURICHRPT"/>
</dbReference>
<dbReference type="InterPro" id="IPR050216">
    <property type="entry name" value="LRR_domain-containing"/>
</dbReference>
<keyword evidence="2" id="KW-0732">Signal</keyword>
<sequence length="950" mass="104747">MADASAQVNAAITSQRWSETGRLSLHGLGIQELSSPPPVEMADLVALDLSGNRFKSVPEWLQYLPRLENLSLAGNRLTTLGGISAAINLQALDVSENRLRSLPVELGDCHQLRWLNLSFNQITTLAPLAGLTSLEALDISRNRLTTLESLPSLANLRRLDASGNNLTRLWSPNSDLHSLRWLDLARNRLTAEVLEALANLPLTELFLDQNNIDRSPSWLDRIRLRRFSGGGNPWEIDPSVLTESTDDRDVRVEVDSLIQEEPSYGLNFDKSPYSFGFQLEAYAPENSAQVVDLYYKGYPSLPAVLRIGDAVELPLSSMTRQSALDRVLGGMEADAVAKLTLPATREDSVRNLGAAFAAEALRRVEDLDLVSRTTGKRHHISWESAPRVVNAEIRVASGVPLPASASLLPNDHYLLCVWIGQDTGQSLVLNPAMLPVSDLEPNSSFGWWFDVVVTSPSVEVERNEHRLLLPFAGASRTLNIPFRTGNRESKGTLRCTVYYENNAMQSFRLTFSVGTGAPSVAIHAVVDYVLTHDLGHAVEFKSRQLNLLTNESNGGRHTIVVKGADLPATSSNLRESDVNGVLAPIRQQLELITLGRNHQTQYDSNNAASEQQLQVDLKTLAHHGWSFLQAAIPNVMVRIQLQTALRSTSKIQISRAGRTVFPWALVYDGPRQGKDEWNPCELLTNWSDSKERLADYPEECPFGPHLELNVLCPFNFWGFRHLIEQPPSVLEGQLPTSLILRGDARAATVRSLDLDENLSRAHLQSLEDIFSKRFHVTDCDSRADLIAAINMPATPVIYFYCHGTVRLMGDVGVDRQEPYLEIGHGEAIATGDLTAWALAKQWSPELWLDVRPLVFINGCHTAALSPEQVVDFVNAFAGANAAGVVGTEIAVAQPVASEFAQRFYEHFMGGNPMTVGQAMRRARLDLLAKGNVAGLVYTAFCSMDLAFDSD</sequence>
<dbReference type="InterPro" id="IPR024983">
    <property type="entry name" value="CHAT_dom"/>
</dbReference>
<dbReference type="Pfam" id="PF12770">
    <property type="entry name" value="CHAT"/>
    <property type="match status" value="1"/>
</dbReference>
<organism evidence="5 6">
    <name type="scientific">Rhodococcus aetherivorans</name>
    <dbReference type="NCBI Taxonomy" id="191292"/>
    <lineage>
        <taxon>Bacteria</taxon>
        <taxon>Bacillati</taxon>
        <taxon>Actinomycetota</taxon>
        <taxon>Actinomycetes</taxon>
        <taxon>Mycobacteriales</taxon>
        <taxon>Nocardiaceae</taxon>
        <taxon>Rhodococcus</taxon>
    </lineage>
</organism>
<dbReference type="GeneID" id="83624405"/>
<evidence type="ECO:0000256" key="2">
    <source>
        <dbReference type="ARBA" id="ARBA00022729"/>
    </source>
</evidence>
<keyword evidence="3" id="KW-0677">Repeat</keyword>
<evidence type="ECO:0000259" key="4">
    <source>
        <dbReference type="PROSITE" id="PS50835"/>
    </source>
</evidence>
<dbReference type="InterPro" id="IPR001611">
    <property type="entry name" value="Leu-rich_rpt"/>
</dbReference>
<dbReference type="SMART" id="SM00369">
    <property type="entry name" value="LRR_TYP"/>
    <property type="match status" value="7"/>
</dbReference>
<dbReference type="Pfam" id="PF00560">
    <property type="entry name" value="LRR_1"/>
    <property type="match status" value="1"/>
</dbReference>
<evidence type="ECO:0000313" key="5">
    <source>
        <dbReference type="EMBL" id="UYF97127.1"/>
    </source>
</evidence>
<dbReference type="SMART" id="SM00365">
    <property type="entry name" value="LRR_SD22"/>
    <property type="match status" value="5"/>
</dbReference>
<evidence type="ECO:0000313" key="6">
    <source>
        <dbReference type="Proteomes" id="UP001163947"/>
    </source>
</evidence>
<dbReference type="InterPro" id="IPR003591">
    <property type="entry name" value="Leu-rich_rpt_typical-subtyp"/>
</dbReference>
<dbReference type="PROSITE" id="PS50835">
    <property type="entry name" value="IG_LIKE"/>
    <property type="match status" value="1"/>
</dbReference>
<dbReference type="AlphaFoldDB" id="A0AA46SGM7"/>
<reference evidence="5" key="1">
    <citation type="submission" date="2022-09" db="EMBL/GenBank/DDBJ databases">
        <title>The genome sequence of Rhodococcus aetherivorans N1.</title>
        <authorList>
            <person name="Jiang W."/>
        </authorList>
    </citation>
    <scope>NUCLEOTIDE SEQUENCE</scope>
    <source>
        <strain evidence="5">N1</strain>
        <plasmid evidence="5">pN2</plasmid>
    </source>
</reference>
<dbReference type="GO" id="GO:0005737">
    <property type="term" value="C:cytoplasm"/>
    <property type="evidence" value="ECO:0007669"/>
    <property type="project" value="TreeGrafter"/>
</dbReference>
<geneLocation type="plasmid" evidence="5 6">
    <name>pN2</name>
</geneLocation>
<dbReference type="PANTHER" id="PTHR48051:SF1">
    <property type="entry name" value="RAS SUPPRESSOR PROTEIN 1"/>
    <property type="match status" value="1"/>
</dbReference>
<dbReference type="EMBL" id="CP106983">
    <property type="protein sequence ID" value="UYF97127.1"/>
    <property type="molecule type" value="Genomic_DNA"/>
</dbReference>
<dbReference type="PANTHER" id="PTHR48051">
    <property type="match status" value="1"/>
</dbReference>
<dbReference type="Gene3D" id="3.80.10.10">
    <property type="entry name" value="Ribonuclease Inhibitor"/>
    <property type="match status" value="2"/>
</dbReference>